<dbReference type="PANTHER" id="PTHR43798">
    <property type="entry name" value="MONOACYLGLYCEROL LIPASE"/>
    <property type="match status" value="1"/>
</dbReference>
<evidence type="ECO:0000313" key="2">
    <source>
        <dbReference type="EMBL" id="CAI2768689.1"/>
    </source>
</evidence>
<evidence type="ECO:0000259" key="1">
    <source>
        <dbReference type="Pfam" id="PF00561"/>
    </source>
</evidence>
<dbReference type="Proteomes" id="UP001152749">
    <property type="component" value="Chromosome"/>
</dbReference>
<dbReference type="InterPro" id="IPR050266">
    <property type="entry name" value="AB_hydrolase_sf"/>
</dbReference>
<gene>
    <name evidence="2" type="primary">menH</name>
    <name evidence="2" type="ORF">TRV642_3965</name>
</gene>
<dbReference type="GO" id="GO:0070205">
    <property type="term" value="F:2-succinyl-6-hydroxy-2,4-cyclohexadiene-1-carboxylate synthase activity"/>
    <property type="evidence" value="ECO:0007669"/>
    <property type="project" value="UniProtKB-EC"/>
</dbReference>
<keyword evidence="2" id="KW-0456">Lyase</keyword>
<reference evidence="2" key="1">
    <citation type="submission" date="2022-09" db="EMBL/GenBank/DDBJ databases">
        <authorList>
            <person name="Duchaud E."/>
        </authorList>
    </citation>
    <scope>NUCLEOTIDE SEQUENCE</scope>
    <source>
        <strain evidence="2">TRV642</strain>
    </source>
</reference>
<dbReference type="Gene3D" id="3.40.50.1820">
    <property type="entry name" value="alpha/beta hydrolase"/>
    <property type="match status" value="1"/>
</dbReference>
<dbReference type="SUPFAM" id="SSF53474">
    <property type="entry name" value="alpha/beta-Hydrolases"/>
    <property type="match status" value="1"/>
</dbReference>
<proteinExistence type="predicted"/>
<sequence length="283" mass="32092">MKKIKSFIIVFLLTVVTVNTFGQNKSYPFEVKISGQGKQSIIFIPGFTCSGEVWNETKSVYEKDFTCYTLTMAGFAEVKPQPNASFKNWEDGIVNFIKDNKIKKPILIGHSMGGGLTLAIASDYPKLIKKIIVVDAVPCMGAFGNPAFKSLENPDNSEKINSILSATDEQFRTMQKNSIYGLVTNKSKQELVLSWALKSDRKTLAEMFWDYANIDLREKLKNITCPSLILLNSYYSKSKSVMEEQFKNLKNVNLQYAGKGSHFIMYDDTEWYLSQLNNFIPKK</sequence>
<evidence type="ECO:0000313" key="3">
    <source>
        <dbReference type="Proteomes" id="UP001152749"/>
    </source>
</evidence>
<dbReference type="PANTHER" id="PTHR43798:SF33">
    <property type="entry name" value="HYDROLASE, PUTATIVE (AFU_ORTHOLOGUE AFUA_2G14860)-RELATED"/>
    <property type="match status" value="1"/>
</dbReference>
<dbReference type="InterPro" id="IPR000073">
    <property type="entry name" value="AB_hydrolase_1"/>
</dbReference>
<dbReference type="InterPro" id="IPR029058">
    <property type="entry name" value="AB_hydrolase_fold"/>
</dbReference>
<dbReference type="RefSeq" id="WP_263361268.1">
    <property type="nucleotide sequence ID" value="NZ_OX336425.1"/>
</dbReference>
<name>A0A9W4TII6_9FLAO</name>
<dbReference type="EMBL" id="OX336425">
    <property type="protein sequence ID" value="CAI2768689.1"/>
    <property type="molecule type" value="Genomic_DNA"/>
</dbReference>
<accession>A0A9W4TII6</accession>
<dbReference type="PRINTS" id="PR00111">
    <property type="entry name" value="ABHYDROLASE"/>
</dbReference>
<dbReference type="EC" id="4.2.99.20" evidence="2"/>
<organism evidence="2 3">
    <name type="scientific">Flavobacterium collinsii</name>
    <dbReference type="NCBI Taxonomy" id="1114861"/>
    <lineage>
        <taxon>Bacteria</taxon>
        <taxon>Pseudomonadati</taxon>
        <taxon>Bacteroidota</taxon>
        <taxon>Flavobacteriia</taxon>
        <taxon>Flavobacteriales</taxon>
        <taxon>Flavobacteriaceae</taxon>
        <taxon>Flavobacterium</taxon>
    </lineage>
</organism>
<protein>
    <submittedName>
        <fullName evidence="2">2-succinyl-6-hydroxy-2, 4-cyclohexadiene-1-carboxylate synthase</fullName>
        <ecNumber evidence="2">4.2.99.20</ecNumber>
    </submittedName>
</protein>
<feature type="domain" description="AB hydrolase-1" evidence="1">
    <location>
        <begin position="41"/>
        <end position="143"/>
    </location>
</feature>
<dbReference type="KEGG" id="fcs:TRV642_3965"/>
<dbReference type="Pfam" id="PF00561">
    <property type="entry name" value="Abhydrolase_1"/>
    <property type="match status" value="1"/>
</dbReference>
<dbReference type="AlphaFoldDB" id="A0A9W4TII6"/>
<dbReference type="GO" id="GO:0016020">
    <property type="term" value="C:membrane"/>
    <property type="evidence" value="ECO:0007669"/>
    <property type="project" value="TreeGrafter"/>
</dbReference>